<reference evidence="2 3" key="1">
    <citation type="journal article" date="2014" name="Genome Announc.">
        <title>Draft genome sequences of the altered schaedler flora, a defined bacterial community from gnotobiotic mice.</title>
        <authorList>
            <person name="Wannemuehler M.J."/>
            <person name="Overstreet A.M."/>
            <person name="Ward D.V."/>
            <person name="Phillips G.J."/>
        </authorList>
    </citation>
    <scope>NUCLEOTIDE SEQUENCE [LARGE SCALE GENOMIC DNA]</scope>
    <source>
        <strain evidence="2 3">ASF492</strain>
    </source>
</reference>
<accession>N2A4V7</accession>
<evidence type="ECO:0000256" key="1">
    <source>
        <dbReference type="SAM" id="Phobius"/>
    </source>
</evidence>
<name>N2A4V7_9FIRM</name>
<keyword evidence="3" id="KW-1185">Reference proteome</keyword>
<sequence>MKKRTWKKGIPGKVAAVVAVIAAAVGVIVYRIRHQEEIH</sequence>
<evidence type="ECO:0000313" key="3">
    <source>
        <dbReference type="Proteomes" id="UP000012589"/>
    </source>
</evidence>
<dbReference type="STRING" id="1235802.C823_05487"/>
<evidence type="ECO:0000313" key="2">
    <source>
        <dbReference type="EMBL" id="EMZ19404.1"/>
    </source>
</evidence>
<dbReference type="Proteomes" id="UP000012589">
    <property type="component" value="Unassembled WGS sequence"/>
</dbReference>
<dbReference type="eggNOG" id="ENOG5033N8K">
    <property type="taxonomic scope" value="Bacteria"/>
</dbReference>
<dbReference type="HOGENOM" id="CLU_3309877_0_0_9"/>
<keyword evidence="1" id="KW-1133">Transmembrane helix</keyword>
<comment type="caution">
    <text evidence="2">The sequence shown here is derived from an EMBL/GenBank/DDBJ whole genome shotgun (WGS) entry which is preliminary data.</text>
</comment>
<keyword evidence="1" id="KW-0472">Membrane</keyword>
<protein>
    <submittedName>
        <fullName evidence="2">Uncharacterized protein</fullName>
    </submittedName>
</protein>
<dbReference type="EMBL" id="AQFT01000163">
    <property type="protein sequence ID" value="EMZ19404.1"/>
    <property type="molecule type" value="Genomic_DNA"/>
</dbReference>
<feature type="transmembrane region" description="Helical" evidence="1">
    <location>
        <begin position="12"/>
        <end position="32"/>
    </location>
</feature>
<keyword evidence="1" id="KW-0812">Transmembrane</keyword>
<gene>
    <name evidence="2" type="ORF">C823_05487</name>
</gene>
<proteinExistence type="predicted"/>
<dbReference type="PATRIC" id="fig|1235802.3.peg.5788"/>
<organism evidence="2 3">
    <name type="scientific">Eubacterium plexicaudatum ASF492</name>
    <dbReference type="NCBI Taxonomy" id="1235802"/>
    <lineage>
        <taxon>Bacteria</taxon>
        <taxon>Bacillati</taxon>
        <taxon>Bacillota</taxon>
        <taxon>Clostridia</taxon>
        <taxon>Eubacteriales</taxon>
        <taxon>Eubacteriaceae</taxon>
        <taxon>Eubacterium</taxon>
    </lineage>
</organism>
<dbReference type="AlphaFoldDB" id="N2A4V7"/>